<organism evidence="1 2">
    <name type="scientific">Pseudanabaena mucicola FACHB-723</name>
    <dbReference type="NCBI Taxonomy" id="2692860"/>
    <lineage>
        <taxon>Bacteria</taxon>
        <taxon>Bacillati</taxon>
        <taxon>Cyanobacteriota</taxon>
        <taxon>Cyanophyceae</taxon>
        <taxon>Pseudanabaenales</taxon>
        <taxon>Pseudanabaenaceae</taxon>
        <taxon>Pseudanabaena</taxon>
    </lineage>
</organism>
<sequence length="85" mass="9745">MFWNKQIHIFVGNTDTVTNPAHADVAKFFVVDVGIIDIHGDRNSCSVLNYLNFKFIRCDRNFDVTKIQISLLYFSILSGGALHRR</sequence>
<accession>A0ABR8A0Q5</accession>
<gene>
    <name evidence="1" type="ORF">H6F41_13330</name>
</gene>
<evidence type="ECO:0000313" key="2">
    <source>
        <dbReference type="Proteomes" id="UP000642094"/>
    </source>
</evidence>
<dbReference type="Proteomes" id="UP000642094">
    <property type="component" value="Unassembled WGS sequence"/>
</dbReference>
<protein>
    <submittedName>
        <fullName evidence="1">Uncharacterized protein</fullName>
    </submittedName>
</protein>
<comment type="caution">
    <text evidence="1">The sequence shown here is derived from an EMBL/GenBank/DDBJ whole genome shotgun (WGS) entry which is preliminary data.</text>
</comment>
<dbReference type="EMBL" id="JACJQB010000029">
    <property type="protein sequence ID" value="MBD2189121.1"/>
    <property type="molecule type" value="Genomic_DNA"/>
</dbReference>
<dbReference type="RefSeq" id="WP_190403954.1">
    <property type="nucleotide sequence ID" value="NZ_JACJQB010000029.1"/>
</dbReference>
<reference evidence="1 2" key="1">
    <citation type="journal article" date="2020" name="ISME J.">
        <title>Comparative genomics reveals insights into cyanobacterial evolution and habitat adaptation.</title>
        <authorList>
            <person name="Chen M.Y."/>
            <person name="Teng W.K."/>
            <person name="Zhao L."/>
            <person name="Hu C.X."/>
            <person name="Zhou Y.K."/>
            <person name="Han B.P."/>
            <person name="Song L.R."/>
            <person name="Shu W.S."/>
        </authorList>
    </citation>
    <scope>NUCLEOTIDE SEQUENCE [LARGE SCALE GENOMIC DNA]</scope>
    <source>
        <strain evidence="1 2">FACHB-723</strain>
    </source>
</reference>
<proteinExistence type="predicted"/>
<name>A0ABR8A0Q5_9CYAN</name>
<keyword evidence="2" id="KW-1185">Reference proteome</keyword>
<evidence type="ECO:0000313" key="1">
    <source>
        <dbReference type="EMBL" id="MBD2189121.1"/>
    </source>
</evidence>